<dbReference type="EMBL" id="MQUR01000101">
    <property type="protein sequence ID" value="OLZ55119.1"/>
    <property type="molecule type" value="Genomic_DNA"/>
</dbReference>
<keyword evidence="1" id="KW-0472">Membrane</keyword>
<keyword evidence="1" id="KW-0812">Transmembrane</keyword>
<accession>A0ABX3FXC5</accession>
<evidence type="ECO:0008006" key="4">
    <source>
        <dbReference type="Google" id="ProtNLM"/>
    </source>
</evidence>
<dbReference type="Proteomes" id="UP000187151">
    <property type="component" value="Unassembled WGS sequence"/>
</dbReference>
<keyword evidence="1" id="KW-1133">Transmembrane helix</keyword>
<evidence type="ECO:0000313" key="3">
    <source>
        <dbReference type="Proteomes" id="UP000187151"/>
    </source>
</evidence>
<reference evidence="2 3" key="1">
    <citation type="submission" date="2016-01" db="EMBL/GenBank/DDBJ databases">
        <title>Streptomyces amritsarensis strain MTCC 11845 genome sequencing and assembly.</title>
        <authorList>
            <person name="Sharma D."/>
            <person name="Nair G.R."/>
            <person name="Kaur G."/>
            <person name="Manhas R.K."/>
            <person name="Mayilraj S."/>
        </authorList>
    </citation>
    <scope>NUCLEOTIDE SEQUENCE [LARGE SCALE GENOMIC DNA]</scope>
    <source>
        <strain evidence="2 3">MTCC 11845</strain>
    </source>
</reference>
<feature type="transmembrane region" description="Helical" evidence="1">
    <location>
        <begin position="85"/>
        <end position="103"/>
    </location>
</feature>
<name>A0ABX3FXC5_9ACTN</name>
<gene>
    <name evidence="2" type="ORF">AVW11_30055</name>
</gene>
<comment type="caution">
    <text evidence="2">The sequence shown here is derived from an EMBL/GenBank/DDBJ whole genome shotgun (WGS) entry which is preliminary data.</text>
</comment>
<sequence>MAFRRRYGASPLHLLLVATSFALAVYAGVRLLKADTFGVALWFVGAALVHDVLLLPLYSVTDRAAQAVCGASCARDFVVRVGVNHVRVPAFVAGVLLLVWWPLILRRVDHFTSYTGLPADGFLARWLLITAALFGASAVVLLVRMWHGTRASRRAARARARVRKARK</sequence>
<organism evidence="2 3">
    <name type="scientific">Streptomyces amritsarensis</name>
    <dbReference type="NCBI Taxonomy" id="681158"/>
    <lineage>
        <taxon>Bacteria</taxon>
        <taxon>Bacillati</taxon>
        <taxon>Actinomycetota</taxon>
        <taxon>Actinomycetes</taxon>
        <taxon>Kitasatosporales</taxon>
        <taxon>Streptomycetaceae</taxon>
        <taxon>Streptomyces</taxon>
    </lineage>
</organism>
<keyword evidence="3" id="KW-1185">Reference proteome</keyword>
<proteinExistence type="predicted"/>
<evidence type="ECO:0000256" key="1">
    <source>
        <dbReference type="SAM" id="Phobius"/>
    </source>
</evidence>
<feature type="transmembrane region" description="Helical" evidence="1">
    <location>
        <begin position="123"/>
        <end position="143"/>
    </location>
</feature>
<protein>
    <recommendedName>
        <fullName evidence="4">Lipoprotein</fullName>
    </recommendedName>
</protein>
<feature type="transmembrane region" description="Helical" evidence="1">
    <location>
        <begin position="37"/>
        <end position="58"/>
    </location>
</feature>
<evidence type="ECO:0000313" key="2">
    <source>
        <dbReference type="EMBL" id="OLZ55119.1"/>
    </source>
</evidence>